<sequence length="104" mass="11661">MMKQQTEMGDSKFVFLAYLLLCSVLQMVWSHGVQPLSRVALHKAKFSLLDLAHIQASPSLLGIQVSFNTVVQFKFIFLCSLGGQTAEWVTLEYSSPSPSNIMHR</sequence>
<comment type="caution">
    <text evidence="2">The sequence shown here is derived from an EMBL/GenBank/DDBJ whole genome shotgun (WGS) entry which is preliminary data.</text>
</comment>
<reference evidence="3" key="1">
    <citation type="journal article" date="2020" name="Nat. Commun.">
        <title>Genome sequence of the cluster root forming white lupin.</title>
        <authorList>
            <person name="Hufnagel B."/>
            <person name="Marques A."/>
            <person name="Soriano A."/>
            <person name="Marques L."/>
            <person name="Divol F."/>
            <person name="Doumas P."/>
            <person name="Sallet E."/>
            <person name="Mancinotti D."/>
            <person name="Carrere S."/>
            <person name="Marande W."/>
            <person name="Arribat S."/>
            <person name="Keller J."/>
            <person name="Huneau C."/>
            <person name="Blein T."/>
            <person name="Aime D."/>
            <person name="Laguerre M."/>
            <person name="Taylor J."/>
            <person name="Schubert V."/>
            <person name="Nelson M."/>
            <person name="Geu-Flores F."/>
            <person name="Crespi M."/>
            <person name="Gallardo-Guerrero K."/>
            <person name="Delaux P.-M."/>
            <person name="Salse J."/>
            <person name="Berges H."/>
            <person name="Guyot R."/>
            <person name="Gouzy J."/>
            <person name="Peret B."/>
        </authorList>
    </citation>
    <scope>NUCLEOTIDE SEQUENCE [LARGE SCALE GENOMIC DNA]</scope>
    <source>
        <strain evidence="3">cv. Amiga</strain>
    </source>
</reference>
<proteinExistence type="predicted"/>
<feature type="signal peptide" evidence="1">
    <location>
        <begin position="1"/>
        <end position="30"/>
    </location>
</feature>
<gene>
    <name evidence="2" type="ORF">Lalb_Chr10g0098861</name>
</gene>
<keyword evidence="3" id="KW-1185">Reference proteome</keyword>
<evidence type="ECO:0000313" key="2">
    <source>
        <dbReference type="EMBL" id="KAE9605581.1"/>
    </source>
</evidence>
<accession>A0A6A4PV83</accession>
<name>A0A6A4PV83_LUPAL</name>
<dbReference type="EMBL" id="WOCE01000010">
    <property type="protein sequence ID" value="KAE9605581.1"/>
    <property type="molecule type" value="Genomic_DNA"/>
</dbReference>
<keyword evidence="1" id="KW-0732">Signal</keyword>
<feature type="chain" id="PRO_5025400266" evidence="1">
    <location>
        <begin position="31"/>
        <end position="104"/>
    </location>
</feature>
<dbReference type="AlphaFoldDB" id="A0A6A4PV83"/>
<evidence type="ECO:0000256" key="1">
    <source>
        <dbReference type="SAM" id="SignalP"/>
    </source>
</evidence>
<protein>
    <submittedName>
        <fullName evidence="2">Putative phosphodiesterase I</fullName>
    </submittedName>
</protein>
<evidence type="ECO:0000313" key="3">
    <source>
        <dbReference type="Proteomes" id="UP000447434"/>
    </source>
</evidence>
<dbReference type="OrthoDB" id="45007at2759"/>
<dbReference type="Proteomes" id="UP000447434">
    <property type="component" value="Chromosome 10"/>
</dbReference>
<organism evidence="2 3">
    <name type="scientific">Lupinus albus</name>
    <name type="common">White lupine</name>
    <name type="synonym">Lupinus termis</name>
    <dbReference type="NCBI Taxonomy" id="3870"/>
    <lineage>
        <taxon>Eukaryota</taxon>
        <taxon>Viridiplantae</taxon>
        <taxon>Streptophyta</taxon>
        <taxon>Embryophyta</taxon>
        <taxon>Tracheophyta</taxon>
        <taxon>Spermatophyta</taxon>
        <taxon>Magnoliopsida</taxon>
        <taxon>eudicotyledons</taxon>
        <taxon>Gunneridae</taxon>
        <taxon>Pentapetalae</taxon>
        <taxon>rosids</taxon>
        <taxon>fabids</taxon>
        <taxon>Fabales</taxon>
        <taxon>Fabaceae</taxon>
        <taxon>Papilionoideae</taxon>
        <taxon>50 kb inversion clade</taxon>
        <taxon>genistoids sensu lato</taxon>
        <taxon>core genistoids</taxon>
        <taxon>Genisteae</taxon>
        <taxon>Lupinus</taxon>
    </lineage>
</organism>